<accession>A0ABV9L4J9</accession>
<name>A0ABV9L4J9_9BACT</name>
<dbReference type="InterPro" id="IPR010093">
    <property type="entry name" value="SinI_DNA-bd"/>
</dbReference>
<evidence type="ECO:0000313" key="2">
    <source>
        <dbReference type="EMBL" id="MFC4676878.1"/>
    </source>
</evidence>
<dbReference type="NCBIfam" id="TIGR01764">
    <property type="entry name" value="excise"/>
    <property type="match status" value="1"/>
</dbReference>
<dbReference type="InterPro" id="IPR041657">
    <property type="entry name" value="HTH_17"/>
</dbReference>
<dbReference type="PANTHER" id="PTHR34585">
    <property type="match status" value="1"/>
</dbReference>
<dbReference type="InterPro" id="IPR009061">
    <property type="entry name" value="DNA-bd_dom_put_sf"/>
</dbReference>
<proteinExistence type="predicted"/>
<dbReference type="Proteomes" id="UP001596023">
    <property type="component" value="Unassembled WGS sequence"/>
</dbReference>
<dbReference type="Gene3D" id="1.10.1660.10">
    <property type="match status" value="1"/>
</dbReference>
<organism evidence="2 3">
    <name type="scientific">Dysgonomonas termitidis</name>
    <dbReference type="NCBI Taxonomy" id="1516126"/>
    <lineage>
        <taxon>Bacteria</taxon>
        <taxon>Pseudomonadati</taxon>
        <taxon>Bacteroidota</taxon>
        <taxon>Bacteroidia</taxon>
        <taxon>Bacteroidales</taxon>
        <taxon>Dysgonomonadaceae</taxon>
        <taxon>Dysgonomonas</taxon>
    </lineage>
</organism>
<protein>
    <submittedName>
        <fullName evidence="2">Helix-turn-helix domain-containing protein</fullName>
    </submittedName>
</protein>
<keyword evidence="3" id="KW-1185">Reference proteome</keyword>
<dbReference type="SUPFAM" id="SSF46955">
    <property type="entry name" value="Putative DNA-binding domain"/>
    <property type="match status" value="1"/>
</dbReference>
<dbReference type="PANTHER" id="PTHR34585:SF22">
    <property type="entry name" value="HELIX-TURN-HELIX DOMAIN-CONTAINING PROTEIN"/>
    <property type="match status" value="1"/>
</dbReference>
<feature type="domain" description="Helix-turn-helix" evidence="1">
    <location>
        <begin position="1"/>
        <end position="48"/>
    </location>
</feature>
<dbReference type="EMBL" id="JBHSGN010000161">
    <property type="protein sequence ID" value="MFC4676878.1"/>
    <property type="molecule type" value="Genomic_DNA"/>
</dbReference>
<gene>
    <name evidence="2" type="ORF">ACFO6W_24660</name>
</gene>
<evidence type="ECO:0000259" key="1">
    <source>
        <dbReference type="Pfam" id="PF12728"/>
    </source>
</evidence>
<sequence length="55" mass="6198">MDSADVCRALGISKRTLQTWRNNGRIPFSMLGGKVYFKESDIDELLQAGLKPKNK</sequence>
<evidence type="ECO:0000313" key="3">
    <source>
        <dbReference type="Proteomes" id="UP001596023"/>
    </source>
</evidence>
<comment type="caution">
    <text evidence="2">The sequence shown here is derived from an EMBL/GenBank/DDBJ whole genome shotgun (WGS) entry which is preliminary data.</text>
</comment>
<reference evidence="3" key="1">
    <citation type="journal article" date="2019" name="Int. J. Syst. Evol. Microbiol.">
        <title>The Global Catalogue of Microorganisms (GCM) 10K type strain sequencing project: providing services to taxonomists for standard genome sequencing and annotation.</title>
        <authorList>
            <consortium name="The Broad Institute Genomics Platform"/>
            <consortium name="The Broad Institute Genome Sequencing Center for Infectious Disease"/>
            <person name="Wu L."/>
            <person name="Ma J."/>
        </authorList>
    </citation>
    <scope>NUCLEOTIDE SEQUENCE [LARGE SCALE GENOMIC DNA]</scope>
    <source>
        <strain evidence="3">CCUG 66188</strain>
    </source>
</reference>
<dbReference type="Pfam" id="PF12728">
    <property type="entry name" value="HTH_17"/>
    <property type="match status" value="1"/>
</dbReference>
<dbReference type="RefSeq" id="WP_380001528.1">
    <property type="nucleotide sequence ID" value="NZ_JBHSGN010000161.1"/>
</dbReference>